<dbReference type="PROSITE" id="PS51805">
    <property type="entry name" value="EPHD"/>
    <property type="match status" value="1"/>
</dbReference>
<dbReference type="EMBL" id="BDSP01000104">
    <property type="protein sequence ID" value="GAX16365.1"/>
    <property type="molecule type" value="Genomic_DNA"/>
</dbReference>
<dbReference type="InterPro" id="IPR036188">
    <property type="entry name" value="FAD/NAD-bd_sf"/>
</dbReference>
<organism evidence="6 7">
    <name type="scientific">Fistulifera solaris</name>
    <name type="common">Oleaginous diatom</name>
    <dbReference type="NCBI Taxonomy" id="1519565"/>
    <lineage>
        <taxon>Eukaryota</taxon>
        <taxon>Sar</taxon>
        <taxon>Stramenopiles</taxon>
        <taxon>Ochrophyta</taxon>
        <taxon>Bacillariophyta</taxon>
        <taxon>Bacillariophyceae</taxon>
        <taxon>Bacillariophycidae</taxon>
        <taxon>Naviculales</taxon>
        <taxon>Naviculaceae</taxon>
        <taxon>Fistulifera</taxon>
    </lineage>
</organism>
<comment type="caution">
    <text evidence="6">The sequence shown here is derived from an EMBL/GenBank/DDBJ whole genome shotgun (WGS) entry which is preliminary data.</text>
</comment>
<dbReference type="OrthoDB" id="5046242at2759"/>
<keyword evidence="7" id="KW-1185">Reference proteome</keyword>
<feature type="domain" description="PHD-type" evidence="5">
    <location>
        <begin position="833"/>
        <end position="942"/>
    </location>
</feature>
<dbReference type="Gene3D" id="3.30.40.10">
    <property type="entry name" value="Zinc/RING finger domain, C3HC4 (zinc finger)"/>
    <property type="match status" value="2"/>
</dbReference>
<gene>
    <name evidence="6" type="ORF">FisN_27Lh077</name>
</gene>
<dbReference type="PANTHER" id="PTHR10742">
    <property type="entry name" value="FLAVIN MONOAMINE OXIDASE"/>
    <property type="match status" value="1"/>
</dbReference>
<dbReference type="SUPFAM" id="SSF54373">
    <property type="entry name" value="FAD-linked reductases, C-terminal domain"/>
    <property type="match status" value="1"/>
</dbReference>
<evidence type="ECO:0000256" key="3">
    <source>
        <dbReference type="ARBA" id="ARBA00022833"/>
    </source>
</evidence>
<evidence type="ECO:0000259" key="5">
    <source>
        <dbReference type="PROSITE" id="PS51805"/>
    </source>
</evidence>
<keyword evidence="1" id="KW-0479">Metal-binding</keyword>
<sequence>MSNNATRKRKATRSGLKRLMELDHVTVQETFQFASANNDDDDDEAIGHGAYITAVVHNKRYYGAIMDQTTLQVVAQQQMQEEHDSLALNERMKQAQTSPTADYDDAMPPKPIQKFRYKDGLRYLLATYTNAAALDVNREEIVAVCDKGGGMVGPFYYHYETPPPSLKASNGTPDTLYHPSAAFHTFLQSTLLPPWFPLASQRVTLPGLLAPTITTKSTAAPSVPPDLSLRPMQPRSHYKIVIVGGGLAGLSCAKRLLIQAKERGIPVHVTVLEARDRWGGRVHTLHSTTNHHDEPSIPLDLGAAWIHGVDHNPLTHLASTFNLEVCRPVSETVQMLNANGQPVDKTLDEHVNRLFDQLLDAAADDCWGNPEESESAFSSKPWHPTAVRWYAQTLRQSTNKLDIPLVPVPPHRESSDISLDWSIGRALVQKKLRAFENLSAEGRSLLLWHVKNLEYALGANVSDLSMQYWDIDDRNAFEGDHVLLKRGFGSLVDALLHDLQTLAPTQFEGRLSCPVQKIEYGRKTSTAPIVAVATSLQQHEQPPLVPLSDTCSVTLVNGETMDCDFVISAMPLGVLKQAVKAQTVTEPMIDSGEENTIAFDPPLPFSKEDAISNMGFGLLNKLYMHFDRAFWRKSSTKDVAMFGNTSLVHPQHYMFTDVGHILSPTSNKEDAPAVLVSLISGRDAALSEILSEAEVVEQAMEVLRTIFVTDEVPNPAHFKLTHWGRDPYSRGSYTFLPPGTTDQDFTVLQSPLNQNGDSVTLSSVGETMRLFFCGEHTTALHPSLAHGAWLSGVRAAEQVVQTMTMEFGNTSNSTNTDRWIPLSLYRHHNPQTDLSCHLCHHSGTTVREGTLLAFARGTRQVVVHNACAEWSPEVEVMEEQWKNVVSCVNRAQRFLCSLCERTGASIGCSNGTCHAQYHFRCAEDTGWRFETQGKEFMCGRHRSGNDCVRVSLSYYKQQNPWVSDELVCCLCKKIRGEMLAFQLSTPSWSAPQYAVAHTTCVQHSNLVDLELDRSSRLEFDYRKIGTLLESARPCSLCKNTGATIRCRHCNQCYHYECAVSTKWKFNKKRSFCCPDHRTNRFNITNPTAARVAVTSDSETPASFFQHALFSMNDSSHAQEDIPGNLDITNTRLEDIYDDKEDEDTESSWTSDSESESDKSEGQEEVGEELQRIAEDSNGGGTPAQNLECSDILTVPEEEGQSHLCRLHRQSIGALWNVDFIVTRRTGCASLLQIAAARTDPFDNLRDGDTVLAINGLRIGEAGFDTLDQILARLRQEVDTLMEVQRKAW</sequence>
<dbReference type="CDD" id="cd15571">
    <property type="entry name" value="ePHD"/>
    <property type="match status" value="1"/>
</dbReference>
<dbReference type="InterPro" id="IPR013083">
    <property type="entry name" value="Znf_RING/FYVE/PHD"/>
</dbReference>
<dbReference type="GO" id="GO:0008270">
    <property type="term" value="F:zinc ion binding"/>
    <property type="evidence" value="ECO:0007669"/>
    <property type="project" value="UniProtKB-KW"/>
</dbReference>
<dbReference type="InterPro" id="IPR011011">
    <property type="entry name" value="Znf_FYVE_PHD"/>
</dbReference>
<protein>
    <submittedName>
        <fullName evidence="6">Lysine-specific histone demethylase 1A</fullName>
    </submittedName>
</protein>
<keyword evidence="2" id="KW-0863">Zinc-finger</keyword>
<evidence type="ECO:0000256" key="4">
    <source>
        <dbReference type="SAM" id="MobiDB-lite"/>
    </source>
</evidence>
<dbReference type="GO" id="GO:0016491">
    <property type="term" value="F:oxidoreductase activity"/>
    <property type="evidence" value="ECO:0007669"/>
    <property type="project" value="InterPro"/>
</dbReference>
<feature type="region of interest" description="Disordered" evidence="4">
    <location>
        <begin position="1138"/>
        <end position="1168"/>
    </location>
</feature>
<dbReference type="PANTHER" id="PTHR10742:SF410">
    <property type="entry name" value="LYSINE-SPECIFIC HISTONE DEMETHYLASE 2"/>
    <property type="match status" value="1"/>
</dbReference>
<proteinExistence type="predicted"/>
<dbReference type="SUPFAM" id="SSF57903">
    <property type="entry name" value="FYVE/PHD zinc finger"/>
    <property type="match status" value="1"/>
</dbReference>
<dbReference type="Proteomes" id="UP000198406">
    <property type="component" value="Unassembled WGS sequence"/>
</dbReference>
<keyword evidence="3" id="KW-0862">Zinc</keyword>
<dbReference type="Gene3D" id="3.50.50.60">
    <property type="entry name" value="FAD/NAD(P)-binding domain"/>
    <property type="match status" value="2"/>
</dbReference>
<evidence type="ECO:0000313" key="7">
    <source>
        <dbReference type="Proteomes" id="UP000198406"/>
    </source>
</evidence>
<evidence type="ECO:0000313" key="6">
    <source>
        <dbReference type="EMBL" id="GAX16365.1"/>
    </source>
</evidence>
<keyword evidence="6" id="KW-0808">Transferase</keyword>
<accession>A0A1Z5JQS3</accession>
<dbReference type="SUPFAM" id="SSF51905">
    <property type="entry name" value="FAD/NAD(P)-binding domain"/>
    <property type="match status" value="1"/>
</dbReference>
<dbReference type="InterPro" id="IPR001965">
    <property type="entry name" value="Znf_PHD"/>
</dbReference>
<dbReference type="InterPro" id="IPR002937">
    <property type="entry name" value="Amino_oxidase"/>
</dbReference>
<keyword evidence="6" id="KW-0489">Methyltransferase</keyword>
<dbReference type="Pfam" id="PF13771">
    <property type="entry name" value="zf-HC5HC2H"/>
    <property type="match status" value="1"/>
</dbReference>
<name>A0A1Z5JQS3_FISSO</name>
<dbReference type="InParanoid" id="A0A1Z5JQS3"/>
<evidence type="ECO:0000256" key="1">
    <source>
        <dbReference type="ARBA" id="ARBA00022723"/>
    </source>
</evidence>
<dbReference type="InterPro" id="IPR034732">
    <property type="entry name" value="EPHD"/>
</dbReference>
<evidence type="ECO:0000256" key="2">
    <source>
        <dbReference type="ARBA" id="ARBA00022771"/>
    </source>
</evidence>
<dbReference type="SMART" id="SM00249">
    <property type="entry name" value="PHD"/>
    <property type="match status" value="2"/>
</dbReference>
<dbReference type="Pfam" id="PF01593">
    <property type="entry name" value="Amino_oxidase"/>
    <property type="match status" value="1"/>
</dbReference>
<dbReference type="InterPro" id="IPR050281">
    <property type="entry name" value="Flavin_monoamine_oxidase"/>
</dbReference>
<dbReference type="GO" id="GO:0032259">
    <property type="term" value="P:methylation"/>
    <property type="evidence" value="ECO:0007669"/>
    <property type="project" value="UniProtKB-KW"/>
</dbReference>
<dbReference type="GO" id="GO:0008168">
    <property type="term" value="F:methyltransferase activity"/>
    <property type="evidence" value="ECO:0007669"/>
    <property type="project" value="UniProtKB-KW"/>
</dbReference>
<reference evidence="6 7" key="1">
    <citation type="journal article" date="2015" name="Plant Cell">
        <title>Oil accumulation by the oleaginous diatom Fistulifera solaris as revealed by the genome and transcriptome.</title>
        <authorList>
            <person name="Tanaka T."/>
            <person name="Maeda Y."/>
            <person name="Veluchamy A."/>
            <person name="Tanaka M."/>
            <person name="Abida H."/>
            <person name="Marechal E."/>
            <person name="Bowler C."/>
            <person name="Muto M."/>
            <person name="Sunaga Y."/>
            <person name="Tanaka M."/>
            <person name="Yoshino T."/>
            <person name="Taniguchi T."/>
            <person name="Fukuda Y."/>
            <person name="Nemoto M."/>
            <person name="Matsumoto M."/>
            <person name="Wong P.S."/>
            <person name="Aburatani S."/>
            <person name="Fujibuchi W."/>
        </authorList>
    </citation>
    <scope>NUCLEOTIDE SEQUENCE [LARGE SCALE GENOMIC DNA]</scope>
    <source>
        <strain evidence="6 7">JPCC DA0580</strain>
    </source>
</reference>
<dbReference type="Gene3D" id="3.90.660.10">
    <property type="match status" value="1"/>
</dbReference>